<proteinExistence type="predicted"/>
<accession>A0A2I0U909</accession>
<evidence type="ECO:0000313" key="3">
    <source>
        <dbReference type="Proteomes" id="UP000233556"/>
    </source>
</evidence>
<keyword evidence="3" id="KW-1185">Reference proteome</keyword>
<dbReference type="Proteomes" id="UP000233556">
    <property type="component" value="Unassembled WGS sequence"/>
</dbReference>
<evidence type="ECO:0000256" key="1">
    <source>
        <dbReference type="SAM" id="MobiDB-lite"/>
    </source>
</evidence>
<gene>
    <name evidence="2" type="ORF">llap_7142</name>
</gene>
<reference evidence="3" key="1">
    <citation type="submission" date="2017-11" db="EMBL/GenBank/DDBJ databases">
        <authorList>
            <person name="Lima N.C."/>
            <person name="Parody-Merino A.M."/>
            <person name="Battley P.F."/>
            <person name="Fidler A.E."/>
            <person name="Prosdocimi F."/>
        </authorList>
    </citation>
    <scope>NUCLEOTIDE SEQUENCE [LARGE SCALE GENOMIC DNA]</scope>
</reference>
<dbReference type="OrthoDB" id="9284242at2759"/>
<name>A0A2I0U909_LIMLA</name>
<dbReference type="AlphaFoldDB" id="A0A2I0U909"/>
<organism evidence="2 3">
    <name type="scientific">Limosa lapponica baueri</name>
    <dbReference type="NCBI Taxonomy" id="1758121"/>
    <lineage>
        <taxon>Eukaryota</taxon>
        <taxon>Metazoa</taxon>
        <taxon>Chordata</taxon>
        <taxon>Craniata</taxon>
        <taxon>Vertebrata</taxon>
        <taxon>Euteleostomi</taxon>
        <taxon>Archelosauria</taxon>
        <taxon>Archosauria</taxon>
        <taxon>Dinosauria</taxon>
        <taxon>Saurischia</taxon>
        <taxon>Theropoda</taxon>
        <taxon>Coelurosauria</taxon>
        <taxon>Aves</taxon>
        <taxon>Neognathae</taxon>
        <taxon>Neoaves</taxon>
        <taxon>Charadriiformes</taxon>
        <taxon>Scolopacidae</taxon>
        <taxon>Limosa</taxon>
    </lineage>
</organism>
<feature type="region of interest" description="Disordered" evidence="1">
    <location>
        <begin position="26"/>
        <end position="54"/>
    </location>
</feature>
<feature type="compositionally biased region" description="Basic and acidic residues" evidence="1">
    <location>
        <begin position="30"/>
        <end position="51"/>
    </location>
</feature>
<reference evidence="3" key="2">
    <citation type="submission" date="2017-12" db="EMBL/GenBank/DDBJ databases">
        <title>Genome sequence of the Bar-tailed Godwit (Limosa lapponica baueri).</title>
        <authorList>
            <person name="Lima N.C.B."/>
            <person name="Parody-Merino A.M."/>
            <person name="Battley P.F."/>
            <person name="Fidler A.E."/>
            <person name="Prosdocimi F."/>
        </authorList>
    </citation>
    <scope>NUCLEOTIDE SEQUENCE [LARGE SCALE GENOMIC DNA]</scope>
</reference>
<dbReference type="EMBL" id="KZ505982">
    <property type="protein sequence ID" value="PKU42564.1"/>
    <property type="molecule type" value="Genomic_DNA"/>
</dbReference>
<evidence type="ECO:0000313" key="2">
    <source>
        <dbReference type="EMBL" id="PKU42564.1"/>
    </source>
</evidence>
<protein>
    <submittedName>
        <fullName evidence="2">Uncharacterized protein</fullName>
    </submittedName>
</protein>
<sequence length="103" mass="11937">MGRWCLSGQHNSRLDEGSAQQLLGEMAQLQREHHEDQGEDDAHDRMRDNGFKPKGGRFRVAIRKKFFTVRVVRHWNRLPREGVDAPSLEVFKTRLEGALNNLT</sequence>